<dbReference type="InterPro" id="IPR027417">
    <property type="entry name" value="P-loop_NTPase"/>
</dbReference>
<dbReference type="GO" id="GO:0008564">
    <property type="term" value="F:protein-exporting ATPase activity"/>
    <property type="evidence" value="ECO:0007669"/>
    <property type="project" value="UniProtKB-EC"/>
</dbReference>
<feature type="binding site" evidence="12">
    <location>
        <position position="86"/>
    </location>
    <ligand>
        <name>ATP</name>
        <dbReference type="ChEBI" id="CHEBI:30616"/>
    </ligand>
</feature>
<keyword evidence="6 12" id="KW-0547">Nucleotide-binding</keyword>
<reference evidence="17 18" key="1">
    <citation type="journal article" date="2015" name="Nature">
        <title>rRNA introns, odd ribosomes, and small enigmatic genomes across a large radiation of phyla.</title>
        <authorList>
            <person name="Brown C.T."/>
            <person name="Hug L.A."/>
            <person name="Thomas B.C."/>
            <person name="Sharon I."/>
            <person name="Castelle C.J."/>
            <person name="Singh A."/>
            <person name="Wilkins M.J."/>
            <person name="Williams K.H."/>
            <person name="Banfield J.F."/>
        </authorList>
    </citation>
    <scope>NUCLEOTIDE SEQUENCE [LARGE SCALE GENOMIC DNA]</scope>
</reference>
<dbReference type="FunFam" id="3.90.1440.10:FF:000003">
    <property type="entry name" value="Preprotein translocase SecA subunit"/>
    <property type="match status" value="1"/>
</dbReference>
<evidence type="ECO:0000256" key="8">
    <source>
        <dbReference type="ARBA" id="ARBA00022927"/>
    </source>
</evidence>
<dbReference type="InterPro" id="IPR020937">
    <property type="entry name" value="SecA_CS"/>
</dbReference>
<dbReference type="NCBIfam" id="TIGR00963">
    <property type="entry name" value="secA"/>
    <property type="match status" value="1"/>
</dbReference>
<dbReference type="InterPro" id="IPR014001">
    <property type="entry name" value="Helicase_ATP-bd"/>
</dbReference>
<dbReference type="PATRIC" id="fig|1618979.3.peg.637"/>
<keyword evidence="10 12" id="KW-0811">Translocation</keyword>
<dbReference type="PANTHER" id="PTHR30612:SF0">
    <property type="entry name" value="CHLOROPLAST PROTEIN-TRANSPORTING ATPASE"/>
    <property type="match status" value="1"/>
</dbReference>
<keyword evidence="4 12" id="KW-1003">Cell membrane</keyword>
<comment type="similarity">
    <text evidence="2 12 13">Belongs to the SecA family.</text>
</comment>
<dbReference type="InterPro" id="IPR014018">
    <property type="entry name" value="SecA_motor_DEAD"/>
</dbReference>
<dbReference type="HAMAP" id="MF_01382">
    <property type="entry name" value="SecA"/>
    <property type="match status" value="1"/>
</dbReference>
<evidence type="ECO:0000256" key="5">
    <source>
        <dbReference type="ARBA" id="ARBA00022490"/>
    </source>
</evidence>
<evidence type="ECO:0000256" key="11">
    <source>
        <dbReference type="ARBA" id="ARBA00023136"/>
    </source>
</evidence>
<dbReference type="Gene3D" id="1.10.3060.10">
    <property type="entry name" value="Helical scaffold and wing domains of SecA"/>
    <property type="match status" value="1"/>
</dbReference>
<evidence type="ECO:0000256" key="6">
    <source>
        <dbReference type="ARBA" id="ARBA00022741"/>
    </source>
</evidence>
<evidence type="ECO:0000256" key="3">
    <source>
        <dbReference type="ARBA" id="ARBA00022448"/>
    </source>
</evidence>
<dbReference type="CDD" id="cd18803">
    <property type="entry name" value="SF2_C_secA"/>
    <property type="match status" value="1"/>
</dbReference>
<evidence type="ECO:0000259" key="14">
    <source>
        <dbReference type="PROSITE" id="PS51192"/>
    </source>
</evidence>
<dbReference type="GO" id="GO:0065002">
    <property type="term" value="P:intracellular protein transmembrane transport"/>
    <property type="evidence" value="ECO:0007669"/>
    <property type="project" value="UniProtKB-UniRule"/>
</dbReference>
<dbReference type="InterPro" id="IPR000185">
    <property type="entry name" value="SecA"/>
</dbReference>
<name>A0A0G1XM09_9BACT</name>
<evidence type="ECO:0000259" key="15">
    <source>
        <dbReference type="PROSITE" id="PS51194"/>
    </source>
</evidence>
<dbReference type="InterPro" id="IPR036670">
    <property type="entry name" value="SecA_X-link_sf"/>
</dbReference>
<sequence>MSKILKVLFGDPNKKLLSELGREVEKINALESGLLALSDEQLKAKTTEFKTRLAAGEMIDDLVHEAFAVVREAGRRTLGQRHFDVQLIGGLVLHRGQIAEMRTGEGKTLTSTLALYTNALRGQGCHLVTVNDYLAKRDAVWMGQIFDFLGLTVGCIQQDGGLMYDRGYREGLGGGEGLGGVGGAKDSFHVREDYLRPCTRKEAYDADITYGTNNQFGFDYLRDNMAPSLDQCVMRELHYAIVDEIDSILIDEARTPLIISAPAEKSNDLYYRFAQIATTLKENEDFNIDEKMRASTLTEAGIEKIERTLGIENLYAIDQGLYQRFADTALRARANYQRDVHYVVNDGQVLIVDEFTGRLMQGRRFSEGIHQAIEAKEGVPIQNESRTMATITFQNLFRMYHKLSGMTGTAATEAEEFAKIYNLEVVEIPTNKPVTRVDAQDRVYKTEAGKYLALARDVKEYQEKGQPVLVGTVSVEKNESLSQLFTKAGIRHEVLNAKNHAREGEIIAQAGRKGAVTIATNMAGRGVDIKLGGNPATKEEEEAVKGFGGLHVIGTERHDARRIDNQLRGRSGRQGDPGYTQFYLSMEDSLMRIFGSDRAKGMMDRLGIPEDQAIEAKMISGSIEKAQVRVEGHHFDSRKHLLEYDDVLNKHREIIYARRREVLEAFANEPEKLRDRILDIIEGEVEQIVLFHSSEQTGRPPFQGGPQGVADAWDMKEIIESIGTIVALSDGQKNELGLIGQTAAKDKEELAQGRSDVIGKVMEIIQQGLDSKATVSVIR</sequence>
<dbReference type="GO" id="GO:0005829">
    <property type="term" value="C:cytosol"/>
    <property type="evidence" value="ECO:0007669"/>
    <property type="project" value="TreeGrafter"/>
</dbReference>
<dbReference type="PROSITE" id="PS51194">
    <property type="entry name" value="HELICASE_CTER"/>
    <property type="match status" value="1"/>
</dbReference>
<dbReference type="InterPro" id="IPR044722">
    <property type="entry name" value="SecA_SF2_C"/>
</dbReference>
<dbReference type="SUPFAM" id="SSF81886">
    <property type="entry name" value="Helical scaffold and wing domains of SecA"/>
    <property type="match status" value="1"/>
</dbReference>
<dbReference type="Pfam" id="PF07516">
    <property type="entry name" value="SecA_SW"/>
    <property type="match status" value="1"/>
</dbReference>
<dbReference type="GO" id="GO:0017038">
    <property type="term" value="P:protein import"/>
    <property type="evidence" value="ECO:0007669"/>
    <property type="project" value="InterPro"/>
</dbReference>
<keyword evidence="7 12" id="KW-0067">ATP-binding</keyword>
<keyword evidence="5 12" id="KW-0963">Cytoplasm</keyword>
<evidence type="ECO:0000256" key="4">
    <source>
        <dbReference type="ARBA" id="ARBA00022475"/>
    </source>
</evidence>
<feature type="domain" description="SecA family profile" evidence="16">
    <location>
        <begin position="2"/>
        <end position="615"/>
    </location>
</feature>
<comment type="subunit">
    <text evidence="12">Monomer and homodimer. Part of the essential Sec protein translocation apparatus which comprises SecA, SecYEG and auxiliary proteins SecDF. Other proteins may also be involved.</text>
</comment>
<comment type="caution">
    <text evidence="17">The sequence shown here is derived from an EMBL/GenBank/DDBJ whole genome shotgun (WGS) entry which is preliminary data.</text>
</comment>
<evidence type="ECO:0000256" key="2">
    <source>
        <dbReference type="ARBA" id="ARBA00007650"/>
    </source>
</evidence>
<dbReference type="EC" id="7.4.2.8" evidence="12"/>
<dbReference type="InterPro" id="IPR011116">
    <property type="entry name" value="SecA_Wing/Scaffold"/>
</dbReference>
<evidence type="ECO:0000313" key="18">
    <source>
        <dbReference type="Proteomes" id="UP000034054"/>
    </source>
</evidence>
<dbReference type="GO" id="GO:0043952">
    <property type="term" value="P:protein transport by the Sec complex"/>
    <property type="evidence" value="ECO:0007669"/>
    <property type="project" value="TreeGrafter"/>
</dbReference>
<evidence type="ECO:0000259" key="16">
    <source>
        <dbReference type="PROSITE" id="PS51196"/>
    </source>
</evidence>
<dbReference type="CDD" id="cd17928">
    <property type="entry name" value="DEXDc_SecA"/>
    <property type="match status" value="1"/>
</dbReference>
<dbReference type="GO" id="GO:0006605">
    <property type="term" value="P:protein targeting"/>
    <property type="evidence" value="ECO:0007669"/>
    <property type="project" value="UniProtKB-UniRule"/>
</dbReference>
<keyword evidence="11 12" id="KW-0472">Membrane</keyword>
<dbReference type="Gene3D" id="3.90.1440.10">
    <property type="entry name" value="SecA, preprotein cross-linking domain"/>
    <property type="match status" value="1"/>
</dbReference>
<dbReference type="NCBIfam" id="NF009538">
    <property type="entry name" value="PRK12904.1"/>
    <property type="match status" value="1"/>
</dbReference>
<dbReference type="InterPro" id="IPR011130">
    <property type="entry name" value="SecA_preprotein_X-link_dom"/>
</dbReference>
<dbReference type="GO" id="GO:0005524">
    <property type="term" value="F:ATP binding"/>
    <property type="evidence" value="ECO:0007669"/>
    <property type="project" value="UniProtKB-UniRule"/>
</dbReference>
<comment type="subcellular location">
    <subcellularLocation>
        <location evidence="12">Cell membrane</location>
        <topology evidence="12">Peripheral membrane protein</topology>
        <orientation evidence="12">Cytoplasmic side</orientation>
    </subcellularLocation>
    <subcellularLocation>
        <location evidence="12">Cytoplasm</location>
    </subcellularLocation>
    <subcellularLocation>
        <location evidence="1">Membrane</location>
        <topology evidence="1">Peripheral membrane protein</topology>
    </subcellularLocation>
    <text evidence="12">Distribution is 50-50.</text>
</comment>
<feature type="binding site" evidence="12">
    <location>
        <begin position="104"/>
        <end position="108"/>
    </location>
    <ligand>
        <name>ATP</name>
        <dbReference type="ChEBI" id="CHEBI:30616"/>
    </ligand>
</feature>
<accession>A0A0G1XM09</accession>
<evidence type="ECO:0000256" key="9">
    <source>
        <dbReference type="ARBA" id="ARBA00022967"/>
    </source>
</evidence>
<dbReference type="AlphaFoldDB" id="A0A0G1XM09"/>
<dbReference type="SMART" id="SM00957">
    <property type="entry name" value="SecA_DEAD"/>
    <property type="match status" value="1"/>
</dbReference>
<dbReference type="PROSITE" id="PS51196">
    <property type="entry name" value="SECA_MOTOR_DEAD"/>
    <property type="match status" value="1"/>
</dbReference>
<organism evidence="17 18">
    <name type="scientific">Candidatus Uhrbacteria bacterium GW2011_GWA2_52_8d</name>
    <dbReference type="NCBI Taxonomy" id="1618979"/>
    <lineage>
        <taxon>Bacteria</taxon>
        <taxon>Candidatus Uhriibacteriota</taxon>
    </lineage>
</organism>
<feature type="domain" description="Helicase ATP-binding" evidence="14">
    <location>
        <begin position="88"/>
        <end position="281"/>
    </location>
</feature>
<dbReference type="InterPro" id="IPR011115">
    <property type="entry name" value="SecA_DEAD"/>
</dbReference>
<dbReference type="SMART" id="SM00958">
    <property type="entry name" value="SecA_PP_bind"/>
    <property type="match status" value="1"/>
</dbReference>
<evidence type="ECO:0000256" key="13">
    <source>
        <dbReference type="RuleBase" id="RU003874"/>
    </source>
</evidence>
<dbReference type="PROSITE" id="PS01312">
    <property type="entry name" value="SECA"/>
    <property type="match status" value="1"/>
</dbReference>
<comment type="catalytic activity">
    <reaction evidence="12">
        <text>ATP + H2O + cellular proteinSide 1 = ADP + phosphate + cellular proteinSide 2.</text>
        <dbReference type="EC" id="7.4.2.8"/>
    </reaction>
</comment>
<keyword evidence="3 12" id="KW-0813">Transport</keyword>
<dbReference type="InterPro" id="IPR001650">
    <property type="entry name" value="Helicase_C-like"/>
</dbReference>
<keyword evidence="9 12" id="KW-1278">Translocase</keyword>
<dbReference type="FunFam" id="3.40.50.300:FF:000113">
    <property type="entry name" value="Preprotein translocase subunit SecA"/>
    <property type="match status" value="1"/>
</dbReference>
<feature type="domain" description="Helicase C-terminal" evidence="15">
    <location>
        <begin position="453"/>
        <end position="622"/>
    </location>
</feature>
<comment type="function">
    <text evidence="12">Part of the Sec protein translocase complex. Interacts with the SecYEG preprotein conducting channel. Has a central role in coupling the hydrolysis of ATP to the transfer of proteins into and across the cell membrane, serving as an ATP-driven molecular motor driving the stepwise translocation of polypeptide chains across the membrane.</text>
</comment>
<dbReference type="SUPFAM" id="SSF52540">
    <property type="entry name" value="P-loop containing nucleoside triphosphate hydrolases"/>
    <property type="match status" value="2"/>
</dbReference>
<dbReference type="PROSITE" id="PS51192">
    <property type="entry name" value="HELICASE_ATP_BIND_1"/>
    <property type="match status" value="1"/>
</dbReference>
<dbReference type="GO" id="GO:0031522">
    <property type="term" value="C:cell envelope Sec protein transport complex"/>
    <property type="evidence" value="ECO:0007669"/>
    <property type="project" value="UniProtKB-ARBA"/>
</dbReference>
<evidence type="ECO:0000256" key="7">
    <source>
        <dbReference type="ARBA" id="ARBA00022840"/>
    </source>
</evidence>
<dbReference type="PRINTS" id="PR00906">
    <property type="entry name" value="SECA"/>
</dbReference>
<dbReference type="Pfam" id="PF21090">
    <property type="entry name" value="P-loop_SecA"/>
    <property type="match status" value="1"/>
</dbReference>
<dbReference type="GO" id="GO:0005886">
    <property type="term" value="C:plasma membrane"/>
    <property type="evidence" value="ECO:0007669"/>
    <property type="project" value="UniProtKB-SubCell"/>
</dbReference>
<evidence type="ECO:0000256" key="1">
    <source>
        <dbReference type="ARBA" id="ARBA00004170"/>
    </source>
</evidence>
<evidence type="ECO:0000313" key="17">
    <source>
        <dbReference type="EMBL" id="KKW31905.1"/>
    </source>
</evidence>
<dbReference type="PANTHER" id="PTHR30612">
    <property type="entry name" value="SECA INNER MEMBRANE COMPONENT OF SEC PROTEIN SECRETION SYSTEM"/>
    <property type="match status" value="1"/>
</dbReference>
<dbReference type="InterPro" id="IPR036266">
    <property type="entry name" value="SecA_Wing/Scaffold_sf"/>
</dbReference>
<gene>
    <name evidence="12" type="primary">secA</name>
    <name evidence="17" type="ORF">UY76_C0047G0005</name>
</gene>
<evidence type="ECO:0000256" key="10">
    <source>
        <dbReference type="ARBA" id="ARBA00023010"/>
    </source>
</evidence>
<feature type="binding site" evidence="12">
    <location>
        <position position="528"/>
    </location>
    <ligand>
        <name>ATP</name>
        <dbReference type="ChEBI" id="CHEBI:30616"/>
    </ligand>
</feature>
<dbReference type="EMBL" id="LCRH01000047">
    <property type="protein sequence ID" value="KKW31905.1"/>
    <property type="molecule type" value="Genomic_DNA"/>
</dbReference>
<keyword evidence="8 12" id="KW-0653">Protein transport</keyword>
<dbReference type="Pfam" id="PF07517">
    <property type="entry name" value="SecA_DEAD"/>
    <property type="match status" value="1"/>
</dbReference>
<dbReference type="Pfam" id="PF01043">
    <property type="entry name" value="SecA_PP_bind"/>
    <property type="match status" value="1"/>
</dbReference>
<dbReference type="Proteomes" id="UP000034054">
    <property type="component" value="Unassembled WGS sequence"/>
</dbReference>
<protein>
    <recommendedName>
        <fullName evidence="12 13">Protein translocase subunit SecA</fullName>
        <ecNumber evidence="12">7.4.2.8</ecNumber>
    </recommendedName>
</protein>
<dbReference type="Gene3D" id="3.40.50.300">
    <property type="entry name" value="P-loop containing nucleotide triphosphate hydrolases"/>
    <property type="match status" value="3"/>
</dbReference>
<evidence type="ECO:0000256" key="12">
    <source>
        <dbReference type="HAMAP-Rule" id="MF_01382"/>
    </source>
</evidence>
<proteinExistence type="inferred from homology"/>
<dbReference type="SUPFAM" id="SSF81767">
    <property type="entry name" value="Pre-protein crosslinking domain of SecA"/>
    <property type="match status" value="1"/>
</dbReference>